<keyword evidence="2 3" id="KW-0808">Transferase</keyword>
<dbReference type="Proteomes" id="UP001500449">
    <property type="component" value="Unassembled WGS sequence"/>
</dbReference>
<proteinExistence type="inferred from homology"/>
<dbReference type="InterPro" id="IPR003673">
    <property type="entry name" value="CoA-Trfase_fam_III"/>
</dbReference>
<dbReference type="PANTHER" id="PTHR48228:SF6">
    <property type="entry name" value="L-CARNITINE COA-TRANSFERASE"/>
    <property type="match status" value="1"/>
</dbReference>
<keyword evidence="4" id="KW-1185">Reference proteome</keyword>
<protein>
    <submittedName>
        <fullName evidence="3">CoA transferase</fullName>
    </submittedName>
</protein>
<comment type="similarity">
    <text evidence="1">Belongs to the CoA-transferase III family.</text>
</comment>
<dbReference type="InterPro" id="IPR044855">
    <property type="entry name" value="CoA-Trfase_III_dom3_sf"/>
</dbReference>
<evidence type="ECO:0000256" key="1">
    <source>
        <dbReference type="ARBA" id="ARBA00008383"/>
    </source>
</evidence>
<dbReference type="SUPFAM" id="SSF89796">
    <property type="entry name" value="CoA-transferase family III (CaiB/BaiF)"/>
    <property type="match status" value="1"/>
</dbReference>
<dbReference type="Gene3D" id="3.30.1540.10">
    <property type="entry name" value="formyl-coa transferase, domain 3"/>
    <property type="match status" value="1"/>
</dbReference>
<name>A0ABN2MJW6_9PSEU</name>
<dbReference type="EMBL" id="BAAAQK010000001">
    <property type="protein sequence ID" value="GAA1827375.1"/>
    <property type="molecule type" value="Genomic_DNA"/>
</dbReference>
<sequence>MSSTDLPTQTPDTPAPGALHGIRVLELGTLIAGPFCGRLLADHGADVIKIEAPDRPDPLRVWGQAEEDGHHFFWTVHARNKRCVTLDLRRDEGRDLFLRLVDTADVVVESFRPGTLERWGLGYDVLSRRNPGLVLARVSGYGQTGPQAERPGYASVAEAVGGMRHLNGFPGGPPPRAALSIGDSLGGMFAVQGVLTALFARGQAGGPRAGRGQVVDVALAEACLAMLESVIPDYDATGHVRQPSGTRLDKLAPSNLYRCADGRWLIIAANQDTVFARLCGAMRREDLVTDPRFATHLARGENQDEIDAIVADWASRHDADDLTALLEAAGVVVGPVDTVAEVVRNPQFRARDMLVPHHDTAVGRDILGPGVMPVLDGTPGSVRWAGPARPGAHNADVYGGVLGLSGAELAALSDAGVI</sequence>
<evidence type="ECO:0000256" key="2">
    <source>
        <dbReference type="ARBA" id="ARBA00022679"/>
    </source>
</evidence>
<reference evidence="3 4" key="1">
    <citation type="journal article" date="2019" name="Int. J. Syst. Evol. Microbiol.">
        <title>The Global Catalogue of Microorganisms (GCM) 10K type strain sequencing project: providing services to taxonomists for standard genome sequencing and annotation.</title>
        <authorList>
            <consortium name="The Broad Institute Genomics Platform"/>
            <consortium name="The Broad Institute Genome Sequencing Center for Infectious Disease"/>
            <person name="Wu L."/>
            <person name="Ma J."/>
        </authorList>
    </citation>
    <scope>NUCLEOTIDE SEQUENCE [LARGE SCALE GENOMIC DNA]</scope>
    <source>
        <strain evidence="3 4">JCM 16009</strain>
    </source>
</reference>
<dbReference type="InterPro" id="IPR023606">
    <property type="entry name" value="CoA-Trfase_III_dom_1_sf"/>
</dbReference>
<dbReference type="InterPro" id="IPR050509">
    <property type="entry name" value="CoA-transferase_III"/>
</dbReference>
<dbReference type="Gene3D" id="3.40.50.10540">
    <property type="entry name" value="Crotonobetainyl-coa:carnitine coa-transferase, domain 1"/>
    <property type="match status" value="1"/>
</dbReference>
<organism evidence="3 4">
    <name type="scientific">Pseudonocardia ailaonensis</name>
    <dbReference type="NCBI Taxonomy" id="367279"/>
    <lineage>
        <taxon>Bacteria</taxon>
        <taxon>Bacillati</taxon>
        <taxon>Actinomycetota</taxon>
        <taxon>Actinomycetes</taxon>
        <taxon>Pseudonocardiales</taxon>
        <taxon>Pseudonocardiaceae</taxon>
        <taxon>Pseudonocardia</taxon>
    </lineage>
</organism>
<evidence type="ECO:0000313" key="3">
    <source>
        <dbReference type="EMBL" id="GAA1827375.1"/>
    </source>
</evidence>
<dbReference type="PANTHER" id="PTHR48228">
    <property type="entry name" value="SUCCINYL-COA--D-CITRAMALATE COA-TRANSFERASE"/>
    <property type="match status" value="1"/>
</dbReference>
<dbReference type="GO" id="GO:0016740">
    <property type="term" value="F:transferase activity"/>
    <property type="evidence" value="ECO:0007669"/>
    <property type="project" value="UniProtKB-KW"/>
</dbReference>
<comment type="caution">
    <text evidence="3">The sequence shown here is derived from an EMBL/GenBank/DDBJ whole genome shotgun (WGS) entry which is preliminary data.</text>
</comment>
<evidence type="ECO:0000313" key="4">
    <source>
        <dbReference type="Proteomes" id="UP001500449"/>
    </source>
</evidence>
<dbReference type="Pfam" id="PF02515">
    <property type="entry name" value="CoA_transf_3"/>
    <property type="match status" value="1"/>
</dbReference>
<dbReference type="RefSeq" id="WP_344411506.1">
    <property type="nucleotide sequence ID" value="NZ_BAAAQK010000001.1"/>
</dbReference>
<accession>A0ABN2MJW6</accession>
<gene>
    <name evidence="3" type="ORF">GCM10009836_01320</name>
</gene>